<protein>
    <recommendedName>
        <fullName evidence="5">Pentatricopeptide repeat-containing protein</fullName>
    </recommendedName>
</protein>
<feature type="chain" id="PRO_5029891695" description="Pentatricopeptide repeat-containing protein" evidence="2">
    <location>
        <begin position="23"/>
        <end position="294"/>
    </location>
</feature>
<dbReference type="Gramene" id="Kaladp0084s0019.1.v1.1">
    <property type="protein sequence ID" value="Kaladp0084s0019.1.v1.1"/>
    <property type="gene ID" value="Kaladp0084s0019.v1.1"/>
</dbReference>
<dbReference type="GO" id="GO:0003723">
    <property type="term" value="F:RNA binding"/>
    <property type="evidence" value="ECO:0007669"/>
    <property type="project" value="InterPro"/>
</dbReference>
<reference evidence="3" key="1">
    <citation type="submission" date="2021-01" db="UniProtKB">
        <authorList>
            <consortium name="EnsemblPlants"/>
        </authorList>
    </citation>
    <scope>IDENTIFICATION</scope>
</reference>
<dbReference type="InterPro" id="IPR046848">
    <property type="entry name" value="E_motif"/>
</dbReference>
<dbReference type="GO" id="GO:0009451">
    <property type="term" value="P:RNA modification"/>
    <property type="evidence" value="ECO:0007669"/>
    <property type="project" value="InterPro"/>
</dbReference>
<keyword evidence="4" id="KW-1185">Reference proteome</keyword>
<dbReference type="InterPro" id="IPR046960">
    <property type="entry name" value="PPR_At4g14850-like_plant"/>
</dbReference>
<evidence type="ECO:0000256" key="1">
    <source>
        <dbReference type="ARBA" id="ARBA00022737"/>
    </source>
</evidence>
<evidence type="ECO:0008006" key="5">
    <source>
        <dbReference type="Google" id="ProtNLM"/>
    </source>
</evidence>
<organism evidence="3 4">
    <name type="scientific">Kalanchoe fedtschenkoi</name>
    <name type="common">Lavender scallops</name>
    <name type="synonym">South American air plant</name>
    <dbReference type="NCBI Taxonomy" id="63787"/>
    <lineage>
        <taxon>Eukaryota</taxon>
        <taxon>Viridiplantae</taxon>
        <taxon>Streptophyta</taxon>
        <taxon>Embryophyta</taxon>
        <taxon>Tracheophyta</taxon>
        <taxon>Spermatophyta</taxon>
        <taxon>Magnoliopsida</taxon>
        <taxon>eudicotyledons</taxon>
        <taxon>Gunneridae</taxon>
        <taxon>Pentapetalae</taxon>
        <taxon>Saxifragales</taxon>
        <taxon>Crassulaceae</taxon>
        <taxon>Kalanchoe</taxon>
    </lineage>
</organism>
<dbReference type="Proteomes" id="UP000594263">
    <property type="component" value="Unplaced"/>
</dbReference>
<feature type="signal peptide" evidence="2">
    <location>
        <begin position="1"/>
        <end position="22"/>
    </location>
</feature>
<sequence>MARNQLGTLLLAPLFLPNSLFFAKLFDSCLISKSLASMLASPSPECPIRTLLFAMLSNVLSPKQPSSRKLDMPLPDSDKCSWNLMISGSAQNGFHQEWGFIQEEVTLASVISAYASLSAINKALQIHARAFRVDKYHDGLVWASELVHMYSKCGRIEESRWIFDIMSIKSVSQEPPFGKWCAKEENVKDARMVFMKMTERNLVSWNAVIAGHTQKGDAGMVEEGRYYFYSMDKDYSLVPSKDHYTCMVRRNIEFSEYVAEKSLQVEPRNSGPYVLLSNRYAELGRWTYVGKLGS</sequence>
<evidence type="ECO:0000313" key="3">
    <source>
        <dbReference type="EnsemblPlants" id="Kaladp0084s0019.1.v1.1"/>
    </source>
</evidence>
<dbReference type="Gene3D" id="1.25.40.10">
    <property type="entry name" value="Tetratricopeptide repeat domain"/>
    <property type="match status" value="2"/>
</dbReference>
<proteinExistence type="predicted"/>
<dbReference type="Pfam" id="PF20431">
    <property type="entry name" value="E_motif"/>
    <property type="match status" value="1"/>
</dbReference>
<evidence type="ECO:0000256" key="2">
    <source>
        <dbReference type="SAM" id="SignalP"/>
    </source>
</evidence>
<dbReference type="Pfam" id="PF01535">
    <property type="entry name" value="PPR"/>
    <property type="match status" value="4"/>
</dbReference>
<keyword evidence="2" id="KW-0732">Signal</keyword>
<keyword evidence="1" id="KW-0677">Repeat</keyword>
<accession>A0A7N0UV09</accession>
<dbReference type="AlphaFoldDB" id="A0A7N0UV09"/>
<dbReference type="EnsemblPlants" id="Kaladp0084s0019.1.v1.1">
    <property type="protein sequence ID" value="Kaladp0084s0019.1.v1.1"/>
    <property type="gene ID" value="Kaladp0084s0019.v1.1"/>
</dbReference>
<dbReference type="InterPro" id="IPR011990">
    <property type="entry name" value="TPR-like_helical_dom_sf"/>
</dbReference>
<evidence type="ECO:0000313" key="4">
    <source>
        <dbReference type="Proteomes" id="UP000594263"/>
    </source>
</evidence>
<dbReference type="InterPro" id="IPR002885">
    <property type="entry name" value="PPR_rpt"/>
</dbReference>
<name>A0A7N0UV09_KALFE</name>
<dbReference type="PANTHER" id="PTHR47926">
    <property type="entry name" value="PENTATRICOPEPTIDE REPEAT-CONTAINING PROTEIN"/>
    <property type="match status" value="1"/>
</dbReference>
<dbReference type="PANTHER" id="PTHR47926:SF347">
    <property type="entry name" value="PENTATRICOPEPTIDE REPEAT-CONTAINING PROTEIN"/>
    <property type="match status" value="1"/>
</dbReference>